<evidence type="ECO:0000256" key="1">
    <source>
        <dbReference type="SAM" id="MobiDB-lite"/>
    </source>
</evidence>
<protein>
    <submittedName>
        <fullName evidence="2">Uncharacterized protein</fullName>
    </submittedName>
</protein>
<dbReference type="AlphaFoldDB" id="A0A2K9ZI92"/>
<gene>
    <name evidence="2" type="ORF">CUJ84_pRLN4000232</name>
</gene>
<keyword evidence="2" id="KW-0614">Plasmid</keyword>
<dbReference type="EMBL" id="CP025016">
    <property type="protein sequence ID" value="AUW47939.1"/>
    <property type="molecule type" value="Genomic_DNA"/>
</dbReference>
<feature type="region of interest" description="Disordered" evidence="1">
    <location>
        <begin position="23"/>
        <end position="68"/>
    </location>
</feature>
<name>A0A2K9ZI92_RHILE</name>
<organism evidence="2 3">
    <name type="scientific">Rhizobium leguminosarum</name>
    <dbReference type="NCBI Taxonomy" id="384"/>
    <lineage>
        <taxon>Bacteria</taxon>
        <taxon>Pseudomonadati</taxon>
        <taxon>Pseudomonadota</taxon>
        <taxon>Alphaproteobacteria</taxon>
        <taxon>Hyphomicrobiales</taxon>
        <taxon>Rhizobiaceae</taxon>
        <taxon>Rhizobium/Agrobacterium group</taxon>
        <taxon>Rhizobium</taxon>
    </lineage>
</organism>
<dbReference type="Proteomes" id="UP000238523">
    <property type="component" value="Plasmid pRLN4"/>
</dbReference>
<evidence type="ECO:0000313" key="2">
    <source>
        <dbReference type="EMBL" id="AUW47939.1"/>
    </source>
</evidence>
<geneLocation type="plasmid" evidence="3">
    <name>prln4</name>
</geneLocation>
<sequence>MLNIWARLNFYLKPHSVPAIRSDRVGRNAEPGSSPCLTTPFLTTLERSDGSSQRTKRWTAGSTRPSRR</sequence>
<reference evidence="2 3" key="1">
    <citation type="submission" date="2017-11" db="EMBL/GenBank/DDBJ databases">
        <title>Complete genome of Rhizobium leguminosarum Norway, an ineffective micro-symbiont.</title>
        <authorList>
            <person name="Hoffrichter A."/>
            <person name="Liang J."/>
            <person name="Brachmann A."/>
            <person name="Marin M."/>
        </authorList>
    </citation>
    <scope>NUCLEOTIDE SEQUENCE [LARGE SCALE GENOMIC DNA]</scope>
    <source>
        <strain evidence="2 3">Norway</strain>
        <plasmid evidence="3">Plasmid prln4</plasmid>
    </source>
</reference>
<accession>A0A2K9ZI92</accession>
<evidence type="ECO:0000313" key="3">
    <source>
        <dbReference type="Proteomes" id="UP000238523"/>
    </source>
</evidence>
<proteinExistence type="predicted"/>